<evidence type="ECO:0000313" key="1">
    <source>
        <dbReference type="EMBL" id="KAK3943247.1"/>
    </source>
</evidence>
<name>A0AAN6S6T1_9PEZI</name>
<proteinExistence type="predicted"/>
<dbReference type="EMBL" id="MU853767">
    <property type="protein sequence ID" value="KAK3943247.1"/>
    <property type="molecule type" value="Genomic_DNA"/>
</dbReference>
<organism evidence="1 2">
    <name type="scientific">Diplogelasinospora grovesii</name>
    <dbReference type="NCBI Taxonomy" id="303347"/>
    <lineage>
        <taxon>Eukaryota</taxon>
        <taxon>Fungi</taxon>
        <taxon>Dikarya</taxon>
        <taxon>Ascomycota</taxon>
        <taxon>Pezizomycotina</taxon>
        <taxon>Sordariomycetes</taxon>
        <taxon>Sordariomycetidae</taxon>
        <taxon>Sordariales</taxon>
        <taxon>Diplogelasinosporaceae</taxon>
        <taxon>Diplogelasinospora</taxon>
    </lineage>
</organism>
<sequence length="191" mass="20692">MPSWFLAPDFTFRRNGPIRLGTVLKDPLLPTLILASKDNGLPADLKLPPEGKIEETDHEHHRDAGAGGRLKLWVDFLQLASGSVGASADVSHNRAFGKVDHEVWSFDSELSSACLEAIVAAPEVRKHINSGFLRRKDVYIITGGSNLECVEVTPQVLREGLEGKAEVLEHGAGGEDVWVSVQSRLPGHSGT</sequence>
<dbReference type="Proteomes" id="UP001303473">
    <property type="component" value="Unassembled WGS sequence"/>
</dbReference>
<dbReference type="AlphaFoldDB" id="A0AAN6S6T1"/>
<comment type="caution">
    <text evidence="1">The sequence shown here is derived from an EMBL/GenBank/DDBJ whole genome shotgun (WGS) entry which is preliminary data.</text>
</comment>
<keyword evidence="2" id="KW-1185">Reference proteome</keyword>
<accession>A0AAN6S6T1</accession>
<evidence type="ECO:0000313" key="2">
    <source>
        <dbReference type="Proteomes" id="UP001303473"/>
    </source>
</evidence>
<gene>
    <name evidence="1" type="ORF">QBC46DRAFT_421553</name>
</gene>
<reference evidence="2" key="1">
    <citation type="journal article" date="2023" name="Mol. Phylogenet. Evol.">
        <title>Genome-scale phylogeny and comparative genomics of the fungal order Sordariales.</title>
        <authorList>
            <person name="Hensen N."/>
            <person name="Bonometti L."/>
            <person name="Westerberg I."/>
            <person name="Brannstrom I.O."/>
            <person name="Guillou S."/>
            <person name="Cros-Aarteil S."/>
            <person name="Calhoun S."/>
            <person name="Haridas S."/>
            <person name="Kuo A."/>
            <person name="Mondo S."/>
            <person name="Pangilinan J."/>
            <person name="Riley R."/>
            <person name="LaButti K."/>
            <person name="Andreopoulos B."/>
            <person name="Lipzen A."/>
            <person name="Chen C."/>
            <person name="Yan M."/>
            <person name="Daum C."/>
            <person name="Ng V."/>
            <person name="Clum A."/>
            <person name="Steindorff A."/>
            <person name="Ohm R.A."/>
            <person name="Martin F."/>
            <person name="Silar P."/>
            <person name="Natvig D.O."/>
            <person name="Lalanne C."/>
            <person name="Gautier V."/>
            <person name="Ament-Velasquez S.L."/>
            <person name="Kruys A."/>
            <person name="Hutchinson M.I."/>
            <person name="Powell A.J."/>
            <person name="Barry K."/>
            <person name="Miller A.N."/>
            <person name="Grigoriev I.V."/>
            <person name="Debuchy R."/>
            <person name="Gladieux P."/>
            <person name="Hiltunen Thoren M."/>
            <person name="Johannesson H."/>
        </authorList>
    </citation>
    <scope>NUCLEOTIDE SEQUENCE [LARGE SCALE GENOMIC DNA]</scope>
    <source>
        <strain evidence="2">CBS 340.73</strain>
    </source>
</reference>
<protein>
    <submittedName>
        <fullName evidence="1">Uncharacterized protein</fullName>
    </submittedName>
</protein>